<comment type="caution">
    <text evidence="1">The sequence shown here is derived from an EMBL/GenBank/DDBJ whole genome shotgun (WGS) entry which is preliminary data.</text>
</comment>
<sequence>MTVIKAHTSTQQQQQLQLILLSSFYECSLVPSPFSLLNHSLHFLQLYSVSFLRDFASPEGIRVRTHAAIMNLVLILGVVLCFPLANAKTASPPSPSPLSPTPSPAPAPAPDYVNLTDLLTVAGPFHKFLSYLVSTKVLDTFQNQANNTEEGVTIFVPKDGAFSSQKNPSLANLTQDQLKSLLLFHGLPHYYTLADFTQLSQSSPISTFAGSSYSLNFTDNSGTVHLSSGWTHTKISSSVHSTDPVSIFQIDKVLLPEAIFGTDIPPTPAPAPAPDVSPVADTPAGSIGAGSTASSPKNDASSKHMVRRIYTKSLLGSSLALALVMFA</sequence>
<dbReference type="Proteomes" id="UP001057402">
    <property type="component" value="Chromosome 8"/>
</dbReference>
<evidence type="ECO:0000313" key="2">
    <source>
        <dbReference type="Proteomes" id="UP001057402"/>
    </source>
</evidence>
<proteinExistence type="predicted"/>
<protein>
    <submittedName>
        <fullName evidence="1">Uncharacterized protein</fullName>
    </submittedName>
</protein>
<reference evidence="2" key="1">
    <citation type="journal article" date="2023" name="Front. Plant Sci.">
        <title>Chromosomal-level genome assembly of Melastoma candidum provides insights into trichome evolution.</title>
        <authorList>
            <person name="Zhong Y."/>
            <person name="Wu W."/>
            <person name="Sun C."/>
            <person name="Zou P."/>
            <person name="Liu Y."/>
            <person name="Dai S."/>
            <person name="Zhou R."/>
        </authorList>
    </citation>
    <scope>NUCLEOTIDE SEQUENCE [LARGE SCALE GENOMIC DNA]</scope>
</reference>
<keyword evidence="2" id="KW-1185">Reference proteome</keyword>
<evidence type="ECO:0000313" key="1">
    <source>
        <dbReference type="EMBL" id="KAI4331025.1"/>
    </source>
</evidence>
<name>A0ACB9N900_9MYRT</name>
<dbReference type="EMBL" id="CM042887">
    <property type="protein sequence ID" value="KAI4331025.1"/>
    <property type="molecule type" value="Genomic_DNA"/>
</dbReference>
<organism evidence="1 2">
    <name type="scientific">Melastoma candidum</name>
    <dbReference type="NCBI Taxonomy" id="119954"/>
    <lineage>
        <taxon>Eukaryota</taxon>
        <taxon>Viridiplantae</taxon>
        <taxon>Streptophyta</taxon>
        <taxon>Embryophyta</taxon>
        <taxon>Tracheophyta</taxon>
        <taxon>Spermatophyta</taxon>
        <taxon>Magnoliopsida</taxon>
        <taxon>eudicotyledons</taxon>
        <taxon>Gunneridae</taxon>
        <taxon>Pentapetalae</taxon>
        <taxon>rosids</taxon>
        <taxon>malvids</taxon>
        <taxon>Myrtales</taxon>
        <taxon>Melastomataceae</taxon>
        <taxon>Melastomatoideae</taxon>
        <taxon>Melastomateae</taxon>
        <taxon>Melastoma</taxon>
    </lineage>
</organism>
<accession>A0ACB9N900</accession>
<gene>
    <name evidence="1" type="ORF">MLD38_029254</name>
</gene>